<dbReference type="AlphaFoldDB" id="A0A5N5QG45"/>
<proteinExistence type="predicted"/>
<dbReference type="OrthoDB" id="2553859at2759"/>
<organism evidence="1 2">
    <name type="scientific">Ceratobasidium theobromae</name>
    <dbReference type="NCBI Taxonomy" id="1582974"/>
    <lineage>
        <taxon>Eukaryota</taxon>
        <taxon>Fungi</taxon>
        <taxon>Dikarya</taxon>
        <taxon>Basidiomycota</taxon>
        <taxon>Agaricomycotina</taxon>
        <taxon>Agaricomycetes</taxon>
        <taxon>Cantharellales</taxon>
        <taxon>Ceratobasidiaceae</taxon>
        <taxon>Ceratobasidium</taxon>
    </lineage>
</organism>
<keyword evidence="2" id="KW-1185">Reference proteome</keyword>
<dbReference type="Proteomes" id="UP000383932">
    <property type="component" value="Unassembled WGS sequence"/>
</dbReference>
<sequence length="126" mass="13387">MGSSGLVTCQLSIYGTFSLAAGDHHLDNVTMSKAIDITFELNSPRLADSPAPIPSRQSYVFSLTATSGGLLNSNSSDFYGSLRDAISAAKSQTGEDLTRYRDIVGGAEKHKVPMIGPASDDEEEEE</sequence>
<gene>
    <name evidence="1" type="ORF">CTheo_5984</name>
</gene>
<dbReference type="EMBL" id="SSOP01000159">
    <property type="protein sequence ID" value="KAB5590589.1"/>
    <property type="molecule type" value="Genomic_DNA"/>
</dbReference>
<reference evidence="1 2" key="1">
    <citation type="journal article" date="2019" name="Fungal Biol. Biotechnol.">
        <title>Draft genome sequence of fastidious pathogen Ceratobasidium theobromae, which causes vascular-streak dieback in Theobroma cacao.</title>
        <authorList>
            <person name="Ali S.S."/>
            <person name="Asman A."/>
            <person name="Shao J."/>
            <person name="Firmansyah A.P."/>
            <person name="Susilo A.W."/>
            <person name="Rosmana A."/>
            <person name="McMahon P."/>
            <person name="Junaid M."/>
            <person name="Guest D."/>
            <person name="Kheng T.Y."/>
            <person name="Meinhardt L.W."/>
            <person name="Bailey B.A."/>
        </authorList>
    </citation>
    <scope>NUCLEOTIDE SEQUENCE [LARGE SCALE GENOMIC DNA]</scope>
    <source>
        <strain evidence="1 2">CT2</strain>
    </source>
</reference>
<name>A0A5N5QG45_9AGAM</name>
<accession>A0A5N5QG45</accession>
<evidence type="ECO:0000313" key="1">
    <source>
        <dbReference type="EMBL" id="KAB5590589.1"/>
    </source>
</evidence>
<protein>
    <submittedName>
        <fullName evidence="1">Uncharacterized protein</fullName>
    </submittedName>
</protein>
<comment type="caution">
    <text evidence="1">The sequence shown here is derived from an EMBL/GenBank/DDBJ whole genome shotgun (WGS) entry which is preliminary data.</text>
</comment>
<evidence type="ECO:0000313" key="2">
    <source>
        <dbReference type="Proteomes" id="UP000383932"/>
    </source>
</evidence>